<gene>
    <name evidence="1" type="ORF">LCGC14_1034810</name>
</gene>
<dbReference type="NCBIfam" id="TIGR01909">
    <property type="entry name" value="C_GCAxxG_C_C"/>
    <property type="match status" value="1"/>
</dbReference>
<comment type="caution">
    <text evidence="1">The sequence shown here is derived from an EMBL/GenBank/DDBJ whole genome shotgun (WGS) entry which is preliminary data.</text>
</comment>
<protein>
    <recommendedName>
        <fullName evidence="2">C_GCAxxG_C_C family protein</fullName>
    </recommendedName>
</protein>
<evidence type="ECO:0008006" key="2">
    <source>
        <dbReference type="Google" id="ProtNLM"/>
    </source>
</evidence>
<dbReference type="AlphaFoldDB" id="A0A0F9MTI9"/>
<dbReference type="EMBL" id="LAZR01004229">
    <property type="protein sequence ID" value="KKN10615.1"/>
    <property type="molecule type" value="Genomic_DNA"/>
</dbReference>
<dbReference type="Pfam" id="PF09719">
    <property type="entry name" value="C_GCAxxG_C_C"/>
    <property type="match status" value="1"/>
</dbReference>
<evidence type="ECO:0000313" key="1">
    <source>
        <dbReference type="EMBL" id="KKN10615.1"/>
    </source>
</evidence>
<name>A0A0F9MTI9_9ZZZZ</name>
<accession>A0A0F9MTI9</accession>
<sequence>MREQEAFDNFQNKNFNCCESLLLTYGAEAGLPEDILPKLGTGFGGGYAHQGLICGALNAATILLNVKYGREQVDDGKIEKNFEKVKEFYKLFKDDFGSLYCKGITKTNFADDEKFKEWLAAGGRDECAELVKKSALIYESLSNS</sequence>
<dbReference type="SUPFAM" id="SSF48695">
    <property type="entry name" value="Multiheme cytochromes"/>
    <property type="match status" value="1"/>
</dbReference>
<proteinExistence type="predicted"/>
<dbReference type="InterPro" id="IPR036280">
    <property type="entry name" value="Multihaem_cyt_sf"/>
</dbReference>
<reference evidence="1" key="1">
    <citation type="journal article" date="2015" name="Nature">
        <title>Complex archaea that bridge the gap between prokaryotes and eukaryotes.</title>
        <authorList>
            <person name="Spang A."/>
            <person name="Saw J.H."/>
            <person name="Jorgensen S.L."/>
            <person name="Zaremba-Niedzwiedzka K."/>
            <person name="Martijn J."/>
            <person name="Lind A.E."/>
            <person name="van Eijk R."/>
            <person name="Schleper C."/>
            <person name="Guy L."/>
            <person name="Ettema T.J."/>
        </authorList>
    </citation>
    <scope>NUCLEOTIDE SEQUENCE</scope>
</reference>
<organism evidence="1">
    <name type="scientific">marine sediment metagenome</name>
    <dbReference type="NCBI Taxonomy" id="412755"/>
    <lineage>
        <taxon>unclassified sequences</taxon>
        <taxon>metagenomes</taxon>
        <taxon>ecological metagenomes</taxon>
    </lineage>
</organism>
<dbReference type="InterPro" id="IPR010181">
    <property type="entry name" value="CGCAxxGCC_motif"/>
</dbReference>